<feature type="compositionally biased region" description="Polar residues" evidence="4">
    <location>
        <begin position="1269"/>
        <end position="1298"/>
    </location>
</feature>
<dbReference type="KEGG" id="lak:106154695"/>
<evidence type="ECO:0000256" key="2">
    <source>
        <dbReference type="ARBA" id="ARBA00008376"/>
    </source>
</evidence>
<dbReference type="InterPro" id="IPR006077">
    <property type="entry name" value="Vinculin/catenin"/>
</dbReference>
<dbReference type="STRING" id="7574.A0A1S3HEV1"/>
<dbReference type="Gene3D" id="1.20.120.810">
    <property type="entry name" value="Vinculin, Vh2 four-helix bundle"/>
    <property type="match status" value="1"/>
</dbReference>
<dbReference type="GO" id="GO:0016477">
    <property type="term" value="P:cell migration"/>
    <property type="evidence" value="ECO:0007669"/>
    <property type="project" value="TreeGrafter"/>
</dbReference>
<dbReference type="GO" id="GO:0005912">
    <property type="term" value="C:adherens junction"/>
    <property type="evidence" value="ECO:0007669"/>
    <property type="project" value="TreeGrafter"/>
</dbReference>
<evidence type="ECO:0000313" key="5">
    <source>
        <dbReference type="Proteomes" id="UP000085678"/>
    </source>
</evidence>
<dbReference type="PANTHER" id="PTHR18914:SF30">
    <property type="entry name" value="VINCULIN_ALPHA-CATENIN FAMILY MEMBER 1"/>
    <property type="match status" value="1"/>
</dbReference>
<evidence type="ECO:0000313" key="6">
    <source>
        <dbReference type="RefSeq" id="XP_013384602.1"/>
    </source>
</evidence>
<feature type="region of interest" description="Disordered" evidence="4">
    <location>
        <begin position="1259"/>
        <end position="1331"/>
    </location>
</feature>
<reference evidence="6" key="1">
    <citation type="submission" date="2025-08" db="UniProtKB">
        <authorList>
            <consortium name="RefSeq"/>
        </authorList>
    </citation>
    <scope>IDENTIFICATION</scope>
    <source>
        <tissue evidence="6">Gonads</tissue>
    </source>
</reference>
<dbReference type="InParanoid" id="A0A1S3HEV1"/>
<dbReference type="Pfam" id="PF01044">
    <property type="entry name" value="Vinculin"/>
    <property type="match status" value="2"/>
</dbReference>
<keyword evidence="3" id="KW-0963">Cytoplasm</keyword>
<organism evidence="5 6">
    <name type="scientific">Lingula anatina</name>
    <name type="common">Brachiopod</name>
    <name type="synonym">Lingula unguis</name>
    <dbReference type="NCBI Taxonomy" id="7574"/>
    <lineage>
        <taxon>Eukaryota</taxon>
        <taxon>Metazoa</taxon>
        <taxon>Spiralia</taxon>
        <taxon>Lophotrochozoa</taxon>
        <taxon>Brachiopoda</taxon>
        <taxon>Linguliformea</taxon>
        <taxon>Lingulata</taxon>
        <taxon>Lingulida</taxon>
        <taxon>Linguloidea</taxon>
        <taxon>Lingulidae</taxon>
        <taxon>Lingula</taxon>
    </lineage>
</organism>
<gene>
    <name evidence="6" type="primary">LOC106154695</name>
</gene>
<dbReference type="Proteomes" id="UP000085678">
    <property type="component" value="Unplaced"/>
</dbReference>
<accession>A0A1S3HEV1</accession>
<comment type="subcellular location">
    <subcellularLocation>
        <location evidence="1">Cytoplasm</location>
    </subcellularLocation>
</comment>
<dbReference type="GO" id="GO:0016342">
    <property type="term" value="C:catenin complex"/>
    <property type="evidence" value="ECO:0007669"/>
    <property type="project" value="TreeGrafter"/>
</dbReference>
<protein>
    <submittedName>
        <fullName evidence="6">Catenin alpha-1 isoform X1</fullName>
    </submittedName>
</protein>
<feature type="region of interest" description="Disordered" evidence="4">
    <location>
        <begin position="664"/>
        <end position="693"/>
    </location>
</feature>
<evidence type="ECO:0000256" key="1">
    <source>
        <dbReference type="ARBA" id="ARBA00004496"/>
    </source>
</evidence>
<dbReference type="OrthoDB" id="29742at2759"/>
<dbReference type="GeneID" id="106154695"/>
<dbReference type="GO" id="GO:0005737">
    <property type="term" value="C:cytoplasm"/>
    <property type="evidence" value="ECO:0007669"/>
    <property type="project" value="UniProtKB-SubCell"/>
</dbReference>
<dbReference type="InterPro" id="IPR036723">
    <property type="entry name" value="Alpha-catenin/vinculin-like_sf"/>
</dbReference>
<dbReference type="RefSeq" id="XP_013384602.1">
    <property type="nucleotide sequence ID" value="XM_013529148.1"/>
</dbReference>
<name>A0A1S3HEV1_LINAN</name>
<sequence>MDSSNSLLSSLVQTKSIQRVLAPLATQVSNLIIYNEAYNKGDKCATPRHFATYAENVLHAAEGLVQAASKIARNSTDKELRRQMPSACELITMAGQNLVLVSQRVELEPDRAEIRRSLIRTAKDVLEGTMKVLLVADDAEIRKIMTACQWVMDRISLLSSVKSMKALVACFKGFSESLMILTKLVEQRQKELTNPRQRERLISSMTVLKKAVPMLSTAMQTYVKYQTNNQAGTSRDYVIGQVLTAASDIRDVVQNKYTDEDEEEEPEDIGHFVAKIDQILDLLSAENRTKLDADFEVVVESIVRHSMAVAHLSGEDQRDPVINACHKILKRKTVIEEQMKNVQGNPQFGELRSDFDEECEHLIEEFQELERHVNSAILYQIVEVFSETTGPLERMVKAALSPTKERTPIKERKCVEYLQSYFDDFNSHSDKLYQVANFTAASSTNARRVRVIRVSVKRLEKLDPEIIPATICCRKDRLDQGAVEHLKLLKREWTQELDTLVTNIDDIIDPGLFLNASVQVLKEEVNLVRSLDLLPDLEVVTDATQGIVGKAKRIEQIALRLVDNHEDPIFRNGLLVFVNQLKKAITGVKSALQHLKKDRGDKNAYEILKKRCKILLQCVQQIREGLNEKNHPGILSPLRKNQRSSSNIKKDTVANFEDQENLQTGSVSENNFSPESNMYLSKPVSKEKRSPGSHFMVKPKEELFSTVSTHSHIAKSSTSKNTSLFLGKSKAQRLLKAVTAAAIAGDKTKVNLLCNDLLSLSNDLTEIGNELSGTIEGQSHGSLVSSLSEVTGLTPVLLEKCHQVAEKDVGELDALHQVGENWAVQVDDLYSVIIAMVERPHSVARKLADAARMKNSKLLTSEIHHLQDHQKYLQKLVEMASGDVVHHGDIVLVERLQQLKERGNDLENMTATVVTLADVIAHTGGTDELDQLDSVCFEWAAKVCSILNLVSLVHKQSIPHVIMLVHGGSPSGARSSQAEIKKFTEETIRWQEMVNCVVHGLDDQFRSNQVSTAASAMDALTNLMAETVHAAENAPSAITTADCLYAEWKIKMLQYQWACKVQLLKQLIDDLTADVSHFPEKLAKAAILTHCAAGSQKETHLSDFKMASKEIQQAIATISNVALKMAETEEDLDIKATVCQTVNDLARLTPNLTAYARVLMDNPNDQSMHDFSKLKRQWACKAKLLVTAVSSCKRIDTKTAQDVQMALCPNTPQLPTSSPVRGVSFSVDDTQASDLLTSLLGQMSQSLNLTELGNSVKMTPMSRLDTSNHRSTQTVNTDSPASPQLQPTTGYGQQSQKAKFNDQHKGTPSVKVQEKRSSPLGRGSPSFASFLSPQSAANSFSELGKSKPMEVWKQPPQSTEKWSLKSAHQIAAAAKYLQLETAKWEDDSNPIVRVAKQMSEQMFQLSEFTKKQGPLSGKEDMIQISKAIAKNGDAIVQFAKIIAEYCVDKRFSEDLLAYADQVPTISTQLNIIASVKAATPEDRYADKVLVKNAENLMQAVMKTLKAAEAAGVKGLRQPPPDAVDESQAVVLATQWKRKLTSHRRQEASIADMDELGLRMINRNTSGPALQEIFIRR</sequence>
<keyword evidence="5" id="KW-1185">Reference proteome</keyword>
<evidence type="ECO:0000256" key="3">
    <source>
        <dbReference type="ARBA" id="ARBA00022490"/>
    </source>
</evidence>
<dbReference type="GO" id="GO:0051015">
    <property type="term" value="F:actin filament binding"/>
    <property type="evidence" value="ECO:0007669"/>
    <property type="project" value="InterPro"/>
</dbReference>
<dbReference type="SUPFAM" id="SSF47220">
    <property type="entry name" value="alpha-catenin/vinculin-like"/>
    <property type="match status" value="4"/>
</dbReference>
<comment type="similarity">
    <text evidence="2">Belongs to the vinculin/alpha-catenin family.</text>
</comment>
<dbReference type="PRINTS" id="PR00806">
    <property type="entry name" value="VINCULIN"/>
</dbReference>
<feature type="compositionally biased region" description="Polar residues" evidence="4">
    <location>
        <begin position="664"/>
        <end position="679"/>
    </location>
</feature>
<evidence type="ECO:0000256" key="4">
    <source>
        <dbReference type="SAM" id="MobiDB-lite"/>
    </source>
</evidence>
<dbReference type="GO" id="GO:0008013">
    <property type="term" value="F:beta-catenin binding"/>
    <property type="evidence" value="ECO:0007669"/>
    <property type="project" value="TreeGrafter"/>
</dbReference>
<proteinExistence type="inferred from homology"/>
<dbReference type="PANTHER" id="PTHR18914">
    <property type="entry name" value="ALPHA CATENIN"/>
    <property type="match status" value="1"/>
</dbReference>
<dbReference type="Gene3D" id="1.20.120.230">
    <property type="entry name" value="Alpha-catenin/vinculin-like"/>
    <property type="match status" value="6"/>
</dbReference>
<dbReference type="GO" id="GO:0098609">
    <property type="term" value="P:cell-cell adhesion"/>
    <property type="evidence" value="ECO:0007669"/>
    <property type="project" value="TreeGrafter"/>
</dbReference>